<proteinExistence type="predicted"/>
<dbReference type="Proteomes" id="UP001155040">
    <property type="component" value="Unassembled WGS sequence"/>
</dbReference>
<dbReference type="AlphaFoldDB" id="A0A9X2ZXA5"/>
<sequence>MLRKVDWNQQSAALQAFGGGRPPAHRRHGARGLANHLLRYASQEQAPDASVAVRAHHDQIHVVLDDVIENAARRGRVGDGPLPNAWGRHRPRPRF</sequence>
<reference evidence="2" key="1">
    <citation type="submission" date="2022-08" db="EMBL/GenBank/DDBJ databases">
        <title>Genomic Encyclopedia of Type Strains, Phase V (KMG-V): Genome sequencing to study the core and pangenomes of soil and plant-associated prokaryotes.</title>
        <authorList>
            <person name="Whitman W."/>
        </authorList>
    </citation>
    <scope>NUCLEOTIDE SEQUENCE</scope>
    <source>
        <strain evidence="2">SP3012</strain>
    </source>
</reference>
<dbReference type="EMBL" id="JANUBF010000001">
    <property type="protein sequence ID" value="MCS4035037.1"/>
    <property type="molecule type" value="Genomic_DNA"/>
</dbReference>
<protein>
    <submittedName>
        <fullName evidence="2">Uncharacterized protein</fullName>
    </submittedName>
</protein>
<evidence type="ECO:0000256" key="1">
    <source>
        <dbReference type="SAM" id="MobiDB-lite"/>
    </source>
</evidence>
<gene>
    <name evidence="2" type="ORF">GGQ01_000078</name>
</gene>
<dbReference type="RefSeq" id="WP_259090616.1">
    <property type="nucleotide sequence ID" value="NZ_JANTZY010000002.1"/>
</dbReference>
<evidence type="ECO:0000313" key="2">
    <source>
        <dbReference type="EMBL" id="MCS4035037.1"/>
    </source>
</evidence>
<evidence type="ECO:0000313" key="3">
    <source>
        <dbReference type="Proteomes" id="UP001155040"/>
    </source>
</evidence>
<comment type="caution">
    <text evidence="2">The sequence shown here is derived from an EMBL/GenBank/DDBJ whole genome shotgun (WGS) entry which is preliminary data.</text>
</comment>
<feature type="region of interest" description="Disordered" evidence="1">
    <location>
        <begin position="74"/>
        <end position="95"/>
    </location>
</feature>
<name>A0A9X2ZXA5_9BACT</name>
<accession>A0A9X2ZXA5</accession>
<organism evidence="2 3">
    <name type="scientific">Salinibacter ruber</name>
    <dbReference type="NCBI Taxonomy" id="146919"/>
    <lineage>
        <taxon>Bacteria</taxon>
        <taxon>Pseudomonadati</taxon>
        <taxon>Rhodothermota</taxon>
        <taxon>Rhodothermia</taxon>
        <taxon>Rhodothermales</taxon>
        <taxon>Salinibacteraceae</taxon>
        <taxon>Salinibacter</taxon>
    </lineage>
</organism>